<feature type="region of interest" description="Disordered" evidence="3">
    <location>
        <begin position="586"/>
        <end position="608"/>
    </location>
</feature>
<dbReference type="InterPro" id="IPR056888">
    <property type="entry name" value="NET2A-D/KIP1-like_dom"/>
</dbReference>
<feature type="compositionally biased region" description="Basic and acidic residues" evidence="3">
    <location>
        <begin position="668"/>
        <end position="677"/>
    </location>
</feature>
<feature type="region of interest" description="Disordered" evidence="3">
    <location>
        <begin position="769"/>
        <end position="829"/>
    </location>
</feature>
<feature type="compositionally biased region" description="Acidic residues" evidence="3">
    <location>
        <begin position="477"/>
        <end position="499"/>
    </location>
</feature>
<accession>A0AA41S4H6</accession>
<feature type="region of interest" description="Disordered" evidence="3">
    <location>
        <begin position="475"/>
        <end position="538"/>
    </location>
</feature>
<dbReference type="AlphaFoldDB" id="A0AA41S4H6"/>
<proteinExistence type="predicted"/>
<dbReference type="GO" id="GO:0003779">
    <property type="term" value="F:actin binding"/>
    <property type="evidence" value="ECO:0007669"/>
    <property type="project" value="InterPro"/>
</dbReference>
<keyword evidence="6" id="KW-1185">Reference proteome</keyword>
<evidence type="ECO:0000256" key="3">
    <source>
        <dbReference type="SAM" id="MobiDB-lite"/>
    </source>
</evidence>
<dbReference type="InterPro" id="IPR011684">
    <property type="entry name" value="NAB"/>
</dbReference>
<feature type="coiled-coil region" evidence="2">
    <location>
        <begin position="708"/>
        <end position="760"/>
    </location>
</feature>
<dbReference type="Pfam" id="PF25014">
    <property type="entry name" value="NET2A"/>
    <property type="match status" value="1"/>
</dbReference>
<keyword evidence="1 2" id="KW-0175">Coiled coil</keyword>
<dbReference type="EMBL" id="JAJJMA010083074">
    <property type="protein sequence ID" value="MCL7028750.1"/>
    <property type="molecule type" value="Genomic_DNA"/>
</dbReference>
<evidence type="ECO:0000259" key="4">
    <source>
        <dbReference type="PROSITE" id="PS51774"/>
    </source>
</evidence>
<evidence type="ECO:0000313" key="6">
    <source>
        <dbReference type="Proteomes" id="UP001177140"/>
    </source>
</evidence>
<feature type="domain" description="NAB" evidence="4">
    <location>
        <begin position="10"/>
        <end position="90"/>
    </location>
</feature>
<feature type="compositionally biased region" description="Basic and acidic residues" evidence="3">
    <location>
        <begin position="126"/>
        <end position="151"/>
    </location>
</feature>
<dbReference type="PANTHER" id="PTHR31631">
    <property type="entry name" value="PROTEIN NETWORKED 2D"/>
    <property type="match status" value="1"/>
</dbReference>
<sequence>MLQRAASNAYSWWWASHIRTKQSKWLEQNLQDMDEKVKVTLKLLQDDGDSFAKRAEMYYRKRPELINFVEESFRQYKALAERYNHISGELQNANNTIATVFPEQVQFAIEDDDEDSCTPRAPSRQHKLDPSKLVKKPPPEPPKKELPKVPKIPKKDVKGLLTLPTKRVQAKSIPSPTTTGANSRMSKAEALEQIDKLQKGILALQTEKEFVKGSYESSLAKFYEIEKQIGEMQDEVCNLQDEFRVNTFIEDDEARSLMAATALKSCQESLDKLLEKQNISVEDTRIEHKRIKEAIEKFEKLKLGLLPNQSDQQKLPDKGVSLAADSSLNNLEEVVQDFSQGTKELESIREKIKEHFETDTNSSITVSEFAEKIDNFVTKVISLETAVSSQTALMKRLKAETTELHTHLDQLEDERLTPTKDMQGMAEKLRKLEVELHDVQDVNKNIENQNNNLQTHFIEARCNLDQLTEKLQSVKYEEEEVEDEDEEEDEDEGEGEGEVETPMGSMQTENVTAESLQTEKTTHSENRMPDLKQIGDTSGDSLQTEVITPVEDMSPLNLDSHDDLFKAEDITNSRNDLVAVKAKMTETEMGESVDDVTTDQKTNHKRSTTQVNFDGLSEKKECANQGVNGSEVIHEQSKTQVDLEAVSQKQEKPDELDDVENAELSKTGVRDLDKELQEQEDDQDPTIDWKKILLHGLEDREKLLLSEYTSILRNYKDVKKKLTEVEKKHRESLFERIMQVRDLKNSNATKDDEIRALRQKLNLMQQSFEGSADTHVGEGKDSQMNRAGDSTEGVSDADGYVNSDNGNVEAPPRAEKTAETPGEEEQEESKMLIVDEPHVLSTIEEKFRKDIDELLEENLEFWLRFSTSFHQIQKFQTSIQDLQTELSQLKDKKKQEGSSKEGKESTSDRPERDRSERSSRSLKSDARPIYKHLREIQTELTVWLEKSTLLKDELQCRFSSLCDIQEEISKVLKMGSSKTTSDDIELTSVQAAKFQGEVLNMKQENNKVADELQAGLDHVNSLQLDIEKTLAKLNDEYKFSGSSKSASGKQSSGKPRIPLRSFLFGSKPAKKKPSIFLCINPALHRHHHHNSTDLADGLPPI</sequence>
<evidence type="ECO:0000256" key="2">
    <source>
        <dbReference type="SAM" id="Coils"/>
    </source>
</evidence>
<dbReference type="PROSITE" id="PS51774">
    <property type="entry name" value="NAB"/>
    <property type="match status" value="1"/>
</dbReference>
<dbReference type="Proteomes" id="UP001177140">
    <property type="component" value="Unassembled WGS sequence"/>
</dbReference>
<dbReference type="Pfam" id="PF24918">
    <property type="entry name" value="NET2A_C"/>
    <property type="match status" value="1"/>
</dbReference>
<gene>
    <name evidence="5" type="ORF">MKW94_001667</name>
</gene>
<dbReference type="Pfam" id="PF07765">
    <property type="entry name" value="KIP1"/>
    <property type="match status" value="1"/>
</dbReference>
<dbReference type="InterPro" id="IPR056889">
    <property type="entry name" value="NET2A-D/KIP1-like_C"/>
</dbReference>
<evidence type="ECO:0000256" key="1">
    <source>
        <dbReference type="ARBA" id="ARBA00023054"/>
    </source>
</evidence>
<feature type="region of interest" description="Disordered" evidence="3">
    <location>
        <begin position="111"/>
        <end position="151"/>
    </location>
</feature>
<feature type="region of interest" description="Disordered" evidence="3">
    <location>
        <begin position="888"/>
        <end position="924"/>
    </location>
</feature>
<feature type="compositionally biased region" description="Basic and acidic residues" evidence="3">
    <location>
        <begin position="520"/>
        <end position="530"/>
    </location>
</feature>
<name>A0AA41S4H6_PAPNU</name>
<comment type="caution">
    <text evidence="5">The sequence shown here is derived from an EMBL/GenBank/DDBJ whole genome shotgun (WGS) entry which is preliminary data.</text>
</comment>
<feature type="compositionally biased region" description="Polar residues" evidence="3">
    <location>
        <begin position="504"/>
        <end position="519"/>
    </location>
</feature>
<organism evidence="5 6">
    <name type="scientific">Papaver nudicaule</name>
    <name type="common">Iceland poppy</name>
    <dbReference type="NCBI Taxonomy" id="74823"/>
    <lineage>
        <taxon>Eukaryota</taxon>
        <taxon>Viridiplantae</taxon>
        <taxon>Streptophyta</taxon>
        <taxon>Embryophyta</taxon>
        <taxon>Tracheophyta</taxon>
        <taxon>Spermatophyta</taxon>
        <taxon>Magnoliopsida</taxon>
        <taxon>Ranunculales</taxon>
        <taxon>Papaveraceae</taxon>
        <taxon>Papaveroideae</taxon>
        <taxon>Papaver</taxon>
    </lineage>
</organism>
<dbReference type="PANTHER" id="PTHR31631:SF0">
    <property type="entry name" value="PROTEIN NETWORKED 2D"/>
    <property type="match status" value="1"/>
</dbReference>
<feature type="compositionally biased region" description="Acidic residues" evidence="3">
    <location>
        <begin position="588"/>
        <end position="597"/>
    </location>
</feature>
<protein>
    <recommendedName>
        <fullName evidence="4">NAB domain-containing protein</fullName>
    </recommendedName>
</protein>
<feature type="region of interest" description="Disordered" evidence="3">
    <location>
        <begin position="624"/>
        <end position="683"/>
    </location>
</feature>
<reference evidence="5" key="1">
    <citation type="submission" date="2022-03" db="EMBL/GenBank/DDBJ databases">
        <title>A functionally conserved STORR gene fusion in Papaver species that diverged 16.8 million years ago.</title>
        <authorList>
            <person name="Catania T."/>
        </authorList>
    </citation>
    <scope>NUCLEOTIDE SEQUENCE</scope>
    <source>
        <strain evidence="5">S-191538</strain>
    </source>
</reference>
<evidence type="ECO:0000313" key="5">
    <source>
        <dbReference type="EMBL" id="MCL7028750.1"/>
    </source>
</evidence>